<dbReference type="NCBIfam" id="TIGR03342">
    <property type="entry name" value="dsrC_tusE_dsvC"/>
    <property type="match status" value="1"/>
</dbReference>
<evidence type="ECO:0000256" key="2">
    <source>
        <dbReference type="ARBA" id="ARBA00005718"/>
    </source>
</evidence>
<evidence type="ECO:0000313" key="4">
    <source>
        <dbReference type="EMBL" id="SUZ75449.1"/>
    </source>
</evidence>
<name>A0A381QAN0_9ZZZZ</name>
<evidence type="ECO:0000256" key="1">
    <source>
        <dbReference type="ARBA" id="ARBA00004496"/>
    </source>
</evidence>
<dbReference type="InterPro" id="IPR007453">
    <property type="entry name" value="DsrC/TusE"/>
</dbReference>
<comment type="subcellular location">
    <subcellularLocation>
        <location evidence="1">Cytoplasm</location>
    </subcellularLocation>
</comment>
<dbReference type="GO" id="GO:0097163">
    <property type="term" value="F:sulfur carrier activity"/>
    <property type="evidence" value="ECO:0007669"/>
    <property type="project" value="TreeGrafter"/>
</dbReference>
<dbReference type="Gene3D" id="3.30.1420.10">
    <property type="match status" value="1"/>
</dbReference>
<organism evidence="4">
    <name type="scientific">marine metagenome</name>
    <dbReference type="NCBI Taxonomy" id="408172"/>
    <lineage>
        <taxon>unclassified sequences</taxon>
        <taxon>metagenomes</taxon>
        <taxon>ecological metagenomes</taxon>
    </lineage>
</organism>
<dbReference type="PANTHER" id="PTHR37010">
    <property type="entry name" value="SULFURTRANSFERASE TUSE"/>
    <property type="match status" value="1"/>
</dbReference>
<evidence type="ECO:0008006" key="5">
    <source>
        <dbReference type="Google" id="ProtNLM"/>
    </source>
</evidence>
<dbReference type="PANTHER" id="PTHR37010:SF1">
    <property type="entry name" value="SULFURTRANSFERASE TUSE"/>
    <property type="match status" value="1"/>
</dbReference>
<dbReference type="InterPro" id="IPR025526">
    <property type="entry name" value="DsrC-like_dom_sf"/>
</dbReference>
<dbReference type="EMBL" id="UINC01001246">
    <property type="protein sequence ID" value="SUZ75449.1"/>
    <property type="molecule type" value="Genomic_DNA"/>
</dbReference>
<dbReference type="GO" id="GO:0002143">
    <property type="term" value="P:tRNA wobble position uridine thiolation"/>
    <property type="evidence" value="ECO:0007669"/>
    <property type="project" value="TreeGrafter"/>
</dbReference>
<comment type="similarity">
    <text evidence="2">Belongs to the DsrC/TusE family.</text>
</comment>
<dbReference type="GO" id="GO:0005737">
    <property type="term" value="C:cytoplasm"/>
    <property type="evidence" value="ECO:0007669"/>
    <property type="project" value="UniProtKB-SubCell"/>
</dbReference>
<keyword evidence="3" id="KW-0963">Cytoplasm</keyword>
<dbReference type="Gene3D" id="1.10.10.370">
    <property type="entry name" value="DsrC-like protein, C-terminal domain"/>
    <property type="match status" value="1"/>
</dbReference>
<dbReference type="PIRSF" id="PIRSF006223">
    <property type="entry name" value="DsrC_TusE"/>
    <property type="match status" value="1"/>
</dbReference>
<proteinExistence type="inferred from homology"/>
<evidence type="ECO:0000256" key="3">
    <source>
        <dbReference type="ARBA" id="ARBA00022490"/>
    </source>
</evidence>
<dbReference type="Pfam" id="PF04358">
    <property type="entry name" value="DsrC"/>
    <property type="match status" value="1"/>
</dbReference>
<dbReference type="InterPro" id="IPR042072">
    <property type="entry name" value="DsrC-like_C"/>
</dbReference>
<accession>A0A381QAN0</accession>
<dbReference type="InterPro" id="IPR043163">
    <property type="entry name" value="DsrC-like_N"/>
</dbReference>
<dbReference type="AlphaFoldDB" id="A0A381QAN0"/>
<dbReference type="SUPFAM" id="SSF69721">
    <property type="entry name" value="DsrC, the gamma subunit of dissimilatory sulfite reductase"/>
    <property type="match status" value="1"/>
</dbReference>
<protein>
    <recommendedName>
        <fullName evidence="5">Sulfurtransferase TusE</fullName>
    </recommendedName>
</protein>
<gene>
    <name evidence="4" type="ORF">METZ01_LOCUS28303</name>
</gene>
<sequence length="111" mass="12594">MSFEYNGSTIETDENGYLISLDDWSEGVADKLAEDEEIQMNNEHWEIINFLRDYYQEYQIAPAVKVLTKAIAKRNDIEKKEASVFLYELFPNGPGLQACKIAGLPKPTGCV</sequence>
<reference evidence="4" key="1">
    <citation type="submission" date="2018-05" db="EMBL/GenBank/DDBJ databases">
        <authorList>
            <person name="Lanie J.A."/>
            <person name="Ng W.-L."/>
            <person name="Kazmierczak K.M."/>
            <person name="Andrzejewski T.M."/>
            <person name="Davidsen T.M."/>
            <person name="Wayne K.J."/>
            <person name="Tettelin H."/>
            <person name="Glass J.I."/>
            <person name="Rusch D."/>
            <person name="Podicherti R."/>
            <person name="Tsui H.-C.T."/>
            <person name="Winkler M.E."/>
        </authorList>
    </citation>
    <scope>NUCLEOTIDE SEQUENCE</scope>
</reference>